<evidence type="ECO:0000256" key="8">
    <source>
        <dbReference type="SAM" id="Coils"/>
    </source>
</evidence>
<feature type="coiled-coil region" evidence="8">
    <location>
        <begin position="278"/>
        <end position="305"/>
    </location>
</feature>
<reference evidence="9 10" key="1">
    <citation type="submission" date="2018-06" db="EMBL/GenBank/DDBJ databases">
        <authorList>
            <consortium name="Pathogen Informatics"/>
            <person name="Doyle S."/>
        </authorList>
    </citation>
    <scope>NUCLEOTIDE SEQUENCE [LARGE SCALE GENOMIC DNA]</scope>
    <source>
        <strain evidence="9 10">NCTC13337</strain>
    </source>
</reference>
<keyword evidence="6" id="KW-0472">Membrane</keyword>
<dbReference type="Proteomes" id="UP000254601">
    <property type="component" value="Unassembled WGS sequence"/>
</dbReference>
<dbReference type="PANTHER" id="PTHR30026:SF5">
    <property type="entry name" value="ABC-TYPE EFFLUX SYSTEM SECRETIN COMPONENT"/>
    <property type="match status" value="1"/>
</dbReference>
<evidence type="ECO:0000256" key="2">
    <source>
        <dbReference type="ARBA" id="ARBA00007613"/>
    </source>
</evidence>
<dbReference type="GO" id="GO:0009279">
    <property type="term" value="C:cell outer membrane"/>
    <property type="evidence" value="ECO:0007669"/>
    <property type="project" value="UniProtKB-SubCell"/>
</dbReference>
<organism evidence="9 10">
    <name type="scientific">Suttonella ornithocola</name>
    <dbReference type="NCBI Taxonomy" id="279832"/>
    <lineage>
        <taxon>Bacteria</taxon>
        <taxon>Pseudomonadati</taxon>
        <taxon>Pseudomonadota</taxon>
        <taxon>Gammaproteobacteria</taxon>
        <taxon>Cardiobacteriales</taxon>
        <taxon>Cardiobacteriaceae</taxon>
        <taxon>Suttonella</taxon>
    </lineage>
</organism>
<keyword evidence="10" id="KW-1185">Reference proteome</keyword>
<evidence type="ECO:0000256" key="6">
    <source>
        <dbReference type="ARBA" id="ARBA00023136"/>
    </source>
</evidence>
<keyword evidence="8" id="KW-0175">Coiled coil</keyword>
<proteinExistence type="inferred from homology"/>
<comment type="similarity">
    <text evidence="2">Belongs to the outer membrane factor (OMF) (TC 1.B.17) family.</text>
</comment>
<dbReference type="Pfam" id="PF02321">
    <property type="entry name" value="OEP"/>
    <property type="match status" value="1"/>
</dbReference>
<dbReference type="InterPro" id="IPR003423">
    <property type="entry name" value="OMP_efflux"/>
</dbReference>
<comment type="subcellular location">
    <subcellularLocation>
        <location evidence="1">Cell outer membrane</location>
    </subcellularLocation>
</comment>
<evidence type="ECO:0000256" key="4">
    <source>
        <dbReference type="ARBA" id="ARBA00022452"/>
    </source>
</evidence>
<evidence type="ECO:0000256" key="3">
    <source>
        <dbReference type="ARBA" id="ARBA00022448"/>
    </source>
</evidence>
<keyword evidence="5" id="KW-0812">Transmembrane</keyword>
<dbReference type="AlphaFoldDB" id="A0A380MRU6"/>
<gene>
    <name evidence="9" type="ORF">NCTC13337_01220</name>
</gene>
<name>A0A380MRU6_9GAMM</name>
<dbReference type="GO" id="GO:0015288">
    <property type="term" value="F:porin activity"/>
    <property type="evidence" value="ECO:0007669"/>
    <property type="project" value="TreeGrafter"/>
</dbReference>
<dbReference type="PROSITE" id="PS51257">
    <property type="entry name" value="PROKAR_LIPOPROTEIN"/>
    <property type="match status" value="1"/>
</dbReference>
<accession>A0A380MRU6</accession>
<keyword evidence="7" id="KW-0998">Cell outer membrane</keyword>
<dbReference type="Gene3D" id="1.20.1600.10">
    <property type="entry name" value="Outer membrane efflux proteins (OEP)"/>
    <property type="match status" value="1"/>
</dbReference>
<dbReference type="GO" id="GO:0015562">
    <property type="term" value="F:efflux transmembrane transporter activity"/>
    <property type="evidence" value="ECO:0007669"/>
    <property type="project" value="InterPro"/>
</dbReference>
<dbReference type="OrthoDB" id="187483at2"/>
<keyword evidence="4" id="KW-1134">Transmembrane beta strand</keyword>
<evidence type="ECO:0000256" key="1">
    <source>
        <dbReference type="ARBA" id="ARBA00004442"/>
    </source>
</evidence>
<dbReference type="PANTHER" id="PTHR30026">
    <property type="entry name" value="OUTER MEMBRANE PROTEIN TOLC"/>
    <property type="match status" value="1"/>
</dbReference>
<evidence type="ECO:0000256" key="7">
    <source>
        <dbReference type="ARBA" id="ARBA00023237"/>
    </source>
</evidence>
<dbReference type="InterPro" id="IPR051906">
    <property type="entry name" value="TolC-like"/>
</dbReference>
<dbReference type="RefSeq" id="WP_072576151.1">
    <property type="nucleotide sequence ID" value="NZ_LWHB01000054.1"/>
</dbReference>
<dbReference type="GO" id="GO:1990281">
    <property type="term" value="C:efflux pump complex"/>
    <property type="evidence" value="ECO:0007669"/>
    <property type="project" value="TreeGrafter"/>
</dbReference>
<dbReference type="EMBL" id="UHIC01000001">
    <property type="protein sequence ID" value="SUO95320.1"/>
    <property type="molecule type" value="Genomic_DNA"/>
</dbReference>
<dbReference type="SUPFAM" id="SSF56954">
    <property type="entry name" value="Outer membrane efflux proteins (OEP)"/>
    <property type="match status" value="1"/>
</dbReference>
<evidence type="ECO:0000313" key="10">
    <source>
        <dbReference type="Proteomes" id="UP000254601"/>
    </source>
</evidence>
<sequence length="522" mass="56859">MRAVIWAILPVLVLTGCVTLKENGPEDKPSASFVANPAIPLDEQKALLLALEVNDSKVTLPQPLDYVTAMQYVKQHSHALAAERAALRAQELQAEALNDLHQSMIFTSANAGRYHLAADVGTAELRNRLIATGTSLNEALGLLAGQLSPNVASALGHLPSAQAMAERLPEHISVSKSDNFSRASVGALLPLYTGGKIDAVQSFAKGRADVQRGKVLETESQLLRLLAERYFLVQLAKSAVAVREDALDAVKAHDHAAQRMLDLGLIAKVERLQGATALADAKYQLEKAKDDLRLAERALAALLEGKAIFPVSALFVDHRPLPSLEVFQTKALAQYPAFAKIAAKREQAKAMKRLSDSAWKPTVAAFGLHEVKRHSPDWVVGVTAQWTINSPVNRRKMQEAAEQSLTQVDLVEEQAIRDVKLLVEKEWLAVNDARARFDSLAEQVKLAKEVVRLRNAGFKEGLNTVIELNDAEANLAKVRTERAQAAYQYVVALAGLLEASGEDEQLATYLAEADTHIDEASW</sequence>
<evidence type="ECO:0000313" key="9">
    <source>
        <dbReference type="EMBL" id="SUO95320.1"/>
    </source>
</evidence>
<protein>
    <submittedName>
        <fullName evidence="9">Type I secretion outer membrane protein, TolC family</fullName>
    </submittedName>
</protein>
<evidence type="ECO:0000256" key="5">
    <source>
        <dbReference type="ARBA" id="ARBA00022692"/>
    </source>
</evidence>
<keyword evidence="3" id="KW-0813">Transport</keyword>